<evidence type="ECO:0000256" key="5">
    <source>
        <dbReference type="ARBA" id="ARBA00022991"/>
    </source>
</evidence>
<dbReference type="Pfam" id="PF03441">
    <property type="entry name" value="FAD_binding_7"/>
    <property type="match status" value="1"/>
</dbReference>
<name>A0ABT6Q375_9PROT</name>
<keyword evidence="4 6" id="KW-0274">FAD</keyword>
<comment type="cofactor">
    <cofactor evidence="1">
        <name>(6R)-5,10-methylene-5,6,7,8-tetrahydrofolate</name>
        <dbReference type="ChEBI" id="CHEBI:15636"/>
    </cofactor>
</comment>
<comment type="cofactor">
    <cofactor evidence="2">
        <name>FAD</name>
        <dbReference type="ChEBI" id="CHEBI:57692"/>
    </cofactor>
</comment>
<comment type="similarity">
    <text evidence="6">Belongs to the DNA photolyase family.</text>
</comment>
<sequence length="470" mass="55574">MTTHLVWFRNDLRVRDNPALSKACEDSDAVVLALFVETPNQWESHHMSPRQAQFIHDNLKHLQTELAKLNIPLLYECCNDFTETVSRVVDICKQHQVDSLFYNRQYEINEHKRDLQVKQELSPAVICQEFDGNLFVPPLSVHNKQGTMYKVFSPFQRAFIKFYMQREHPIYPKPSKRNHSCSDTPLPKPTYPTKPYEFFKAGETAARQKLEEYCDKFVEDYNKYRDFPSKNYTSQLSAYLTLGVLSVRQCFHHLSQKHPSFLKDRQNGAFAWFSELIWREFYHHLIVAHSYLCKHKPFIEWTDHIQWQNNTDHFEKWKSGQTGYPIVDAAMRQLNETGWMHNRLRMITASFLVKDLLIDWRWGERYFMSELTDGDFAANNGGWQWAASTGTDPVPYFRIFNPTTQGKRFDPEGFFIREWVPELKQVPSKFIHTPHQWAENTGKPLKYPNPIVIHNIARKKTLEAFEKAKK</sequence>
<dbReference type="PROSITE" id="PS00394">
    <property type="entry name" value="DNA_PHOTOLYASES_1_1"/>
    <property type="match status" value="1"/>
</dbReference>
<accession>A0ABT6Q375</accession>
<dbReference type="InterPro" id="IPR005101">
    <property type="entry name" value="Cryptochr/Photolyase_FAD-bd"/>
</dbReference>
<dbReference type="InterPro" id="IPR014729">
    <property type="entry name" value="Rossmann-like_a/b/a_fold"/>
</dbReference>
<evidence type="ECO:0000259" key="7">
    <source>
        <dbReference type="PROSITE" id="PS51645"/>
    </source>
</evidence>
<dbReference type="SUPFAM" id="SSF48173">
    <property type="entry name" value="Cryptochrome/photolyase FAD-binding domain"/>
    <property type="match status" value="1"/>
</dbReference>
<protein>
    <submittedName>
        <fullName evidence="8">Deoxyribodipyrimidine photo-lyase</fullName>
        <ecNumber evidence="8">4.1.99.3</ecNumber>
    </submittedName>
</protein>
<evidence type="ECO:0000256" key="4">
    <source>
        <dbReference type="ARBA" id="ARBA00022827"/>
    </source>
</evidence>
<dbReference type="GO" id="GO:0003904">
    <property type="term" value="F:deoxyribodipyrimidine photo-lyase activity"/>
    <property type="evidence" value="ECO:0007669"/>
    <property type="project" value="UniProtKB-EC"/>
</dbReference>
<reference evidence="8" key="1">
    <citation type="submission" date="2023-05" db="EMBL/GenBank/DDBJ databases">
        <title>Whole genome sequence of Commensalibacter sp.</title>
        <authorList>
            <person name="Charoenyingcharoen P."/>
            <person name="Yukphan P."/>
        </authorList>
    </citation>
    <scope>NUCLEOTIDE SEQUENCE</scope>
    <source>
        <strain evidence="8">TBRC 16381</strain>
    </source>
</reference>
<dbReference type="NCBIfam" id="NF007955">
    <property type="entry name" value="PRK10674.1"/>
    <property type="match status" value="1"/>
</dbReference>
<feature type="domain" description="Photolyase/cryptochrome alpha/beta" evidence="7">
    <location>
        <begin position="2"/>
        <end position="135"/>
    </location>
</feature>
<dbReference type="PROSITE" id="PS51645">
    <property type="entry name" value="PHR_CRY_ALPHA_BETA"/>
    <property type="match status" value="1"/>
</dbReference>
<dbReference type="PROSITE" id="PS00691">
    <property type="entry name" value="DNA_PHOTOLYASES_1_2"/>
    <property type="match status" value="1"/>
</dbReference>
<dbReference type="Gene3D" id="1.10.579.10">
    <property type="entry name" value="DNA Cyclobutane Dipyrimidine Photolyase, subunit A, domain 3"/>
    <property type="match status" value="1"/>
</dbReference>
<evidence type="ECO:0000313" key="9">
    <source>
        <dbReference type="Proteomes" id="UP001431634"/>
    </source>
</evidence>
<keyword evidence="5 6" id="KW-0157">Chromophore</keyword>
<gene>
    <name evidence="8" type="primary">phrB</name>
    <name evidence="8" type="ORF">QJV27_08680</name>
</gene>
<dbReference type="InterPro" id="IPR002081">
    <property type="entry name" value="Cryptochrome/DNA_photolyase_1"/>
</dbReference>
<proteinExistence type="inferred from homology"/>
<dbReference type="InterPro" id="IPR036155">
    <property type="entry name" value="Crypto/Photolyase_N_sf"/>
</dbReference>
<evidence type="ECO:0000256" key="6">
    <source>
        <dbReference type="RuleBase" id="RU004182"/>
    </source>
</evidence>
<dbReference type="PANTHER" id="PTHR11455:SF9">
    <property type="entry name" value="CRYPTOCHROME CIRCADIAN CLOCK 5 ISOFORM X1"/>
    <property type="match status" value="1"/>
</dbReference>
<evidence type="ECO:0000256" key="3">
    <source>
        <dbReference type="ARBA" id="ARBA00022630"/>
    </source>
</evidence>
<dbReference type="PRINTS" id="PR00147">
    <property type="entry name" value="DNAPHOTLYASE"/>
</dbReference>
<keyword evidence="3 6" id="KW-0285">Flavoprotein</keyword>
<dbReference type="InterPro" id="IPR006050">
    <property type="entry name" value="DNA_photolyase_N"/>
</dbReference>
<keyword evidence="9" id="KW-1185">Reference proteome</keyword>
<evidence type="ECO:0000256" key="1">
    <source>
        <dbReference type="ARBA" id="ARBA00001932"/>
    </source>
</evidence>
<dbReference type="SUPFAM" id="SSF52425">
    <property type="entry name" value="Cryptochrome/photolyase, N-terminal domain"/>
    <property type="match status" value="1"/>
</dbReference>
<dbReference type="Pfam" id="PF00875">
    <property type="entry name" value="DNA_photolyase"/>
    <property type="match status" value="1"/>
</dbReference>
<dbReference type="Gene3D" id="3.40.50.620">
    <property type="entry name" value="HUPs"/>
    <property type="match status" value="1"/>
</dbReference>
<comment type="caution">
    <text evidence="8">The sequence shown here is derived from an EMBL/GenBank/DDBJ whole genome shotgun (WGS) entry which is preliminary data.</text>
</comment>
<dbReference type="Proteomes" id="UP001431634">
    <property type="component" value="Unassembled WGS sequence"/>
</dbReference>
<dbReference type="Gene3D" id="1.25.40.80">
    <property type="match status" value="1"/>
</dbReference>
<dbReference type="InterPro" id="IPR036134">
    <property type="entry name" value="Crypto/Photolyase_FAD-like_sf"/>
</dbReference>
<dbReference type="PANTHER" id="PTHR11455">
    <property type="entry name" value="CRYPTOCHROME"/>
    <property type="match status" value="1"/>
</dbReference>
<dbReference type="InterPro" id="IPR018394">
    <property type="entry name" value="DNA_photolyase_1_CS_C"/>
</dbReference>
<dbReference type="EMBL" id="JASBAO010000001">
    <property type="protein sequence ID" value="MDI2091443.1"/>
    <property type="molecule type" value="Genomic_DNA"/>
</dbReference>
<evidence type="ECO:0000313" key="8">
    <source>
        <dbReference type="EMBL" id="MDI2091443.1"/>
    </source>
</evidence>
<keyword evidence="8" id="KW-0456">Lyase</keyword>
<dbReference type="EC" id="4.1.99.3" evidence="8"/>
<organism evidence="8 9">
    <name type="scientific">Commensalibacter oyaizuii</name>
    <dbReference type="NCBI Taxonomy" id="3043873"/>
    <lineage>
        <taxon>Bacteria</taxon>
        <taxon>Pseudomonadati</taxon>
        <taxon>Pseudomonadota</taxon>
        <taxon>Alphaproteobacteria</taxon>
        <taxon>Acetobacterales</taxon>
        <taxon>Acetobacteraceae</taxon>
    </lineage>
</organism>
<evidence type="ECO:0000256" key="2">
    <source>
        <dbReference type="ARBA" id="ARBA00001974"/>
    </source>
</evidence>
<dbReference type="RefSeq" id="WP_281448535.1">
    <property type="nucleotide sequence ID" value="NZ_JASBAO010000001.1"/>
</dbReference>